<dbReference type="PANTHER" id="PTHR42905:SF7">
    <property type="entry name" value="PHOSPHOENOLPYRUVATE PHOSPHOMUTASE"/>
    <property type="match status" value="1"/>
</dbReference>
<accession>A0ABW8HIL3</accession>
<organism evidence="2 3">
    <name type="scientific">Streptomyces ardesiacus</name>
    <dbReference type="NCBI Taxonomy" id="285564"/>
    <lineage>
        <taxon>Bacteria</taxon>
        <taxon>Bacillati</taxon>
        <taxon>Actinomycetota</taxon>
        <taxon>Actinomycetes</taxon>
        <taxon>Kitasatosporales</taxon>
        <taxon>Streptomycetaceae</taxon>
        <taxon>Streptomyces</taxon>
    </lineage>
</organism>
<dbReference type="PANTHER" id="PTHR42905">
    <property type="entry name" value="PHOSPHOENOLPYRUVATE CARBOXYLASE"/>
    <property type="match status" value="1"/>
</dbReference>
<name>A0ABW8HIL3_9ACTN</name>
<dbReference type="Gene3D" id="3.20.20.60">
    <property type="entry name" value="Phosphoenolpyruvate-binding domains"/>
    <property type="match status" value="1"/>
</dbReference>
<dbReference type="SUPFAM" id="SSF51621">
    <property type="entry name" value="Phosphoenolpyruvate/pyruvate domain"/>
    <property type="match status" value="1"/>
</dbReference>
<dbReference type="SUPFAM" id="SSF53448">
    <property type="entry name" value="Nucleotide-diphospho-sugar transferases"/>
    <property type="match status" value="1"/>
</dbReference>
<dbReference type="InterPro" id="IPR039556">
    <property type="entry name" value="ICL/PEPM"/>
</dbReference>
<dbReference type="InterPro" id="IPR015813">
    <property type="entry name" value="Pyrv/PenolPyrv_kinase-like_dom"/>
</dbReference>
<proteinExistence type="inferred from homology"/>
<comment type="similarity">
    <text evidence="1">Belongs to the isocitrate lyase/PEP mutase superfamily. PEP mutase family.</text>
</comment>
<protein>
    <submittedName>
        <fullName evidence="2">Isocitrate lyase/phosphoenolpyruvate mutase family protein</fullName>
    </submittedName>
</protein>
<dbReference type="GO" id="GO:0016829">
    <property type="term" value="F:lyase activity"/>
    <property type="evidence" value="ECO:0007669"/>
    <property type="project" value="UniProtKB-KW"/>
</dbReference>
<dbReference type="Pfam" id="PF13714">
    <property type="entry name" value="PEP_mutase"/>
    <property type="match status" value="1"/>
</dbReference>
<keyword evidence="3" id="KW-1185">Reference proteome</keyword>
<evidence type="ECO:0000313" key="3">
    <source>
        <dbReference type="Proteomes" id="UP001617907"/>
    </source>
</evidence>
<dbReference type="RefSeq" id="WP_350891604.1">
    <property type="nucleotide sequence ID" value="NZ_JBEOTR010000020.1"/>
</dbReference>
<dbReference type="Gene3D" id="3.90.550.10">
    <property type="entry name" value="Spore Coat Polysaccharide Biosynthesis Protein SpsA, Chain A"/>
    <property type="match status" value="1"/>
</dbReference>
<dbReference type="InterPro" id="IPR029044">
    <property type="entry name" value="Nucleotide-diphossugar_trans"/>
</dbReference>
<keyword evidence="2" id="KW-0456">Lyase</keyword>
<evidence type="ECO:0000256" key="1">
    <source>
        <dbReference type="ARBA" id="ARBA00038455"/>
    </source>
</evidence>
<dbReference type="InterPro" id="IPR040442">
    <property type="entry name" value="Pyrv_kinase-like_dom_sf"/>
</dbReference>
<gene>
    <name evidence="2" type="ORF">ACIQFM_30575</name>
</gene>
<comment type="caution">
    <text evidence="2">The sequence shown here is derived from an EMBL/GenBank/DDBJ whole genome shotgun (WGS) entry which is preliminary data.</text>
</comment>
<dbReference type="Proteomes" id="UP001617907">
    <property type="component" value="Unassembled WGS sequence"/>
</dbReference>
<dbReference type="EMBL" id="JBIVPC010000019">
    <property type="protein sequence ID" value="MFJ6040585.1"/>
    <property type="molecule type" value="Genomic_DNA"/>
</dbReference>
<sequence>MSAATTETNQASVAPGARRLRELFARPGAVRIAGAHNPLGARLAERAGFDGVWSSGLEVSASQGVPDTDILSMSELLAVASSLAGAVRVPVVADCDAGYGNAHNVMNMIRRYEAAGIAAVSIEDKRFPKVNSFIPGRQELAPVGEFCGKIAAAKAAQRTPDLMVIARIEALIAGWGMDEALRRGEAYAQAGADAVLIHAKGSSPDPILQFLAEWRLPTPVVVVPTTYHTITATELAEAGAKLVIYANHGLRAGITAVTDTFASILRDDRTTGVESSIAPLATVFDLQGMAAQKRHEAEFITPFESRARSVVVPGAADAPVEDAAALLDHQTSALRRSGIESVSLATSADAPARLPQDVAVLAEHTDAAGALLELPGGHLGGTVVVSGDAFVESELLSRLTAAGAAGSDIAVLVDVSAGAAPRADAVPVSLNSAAHGGRRIAGSDGSEVVAVGREGADGEFAGAAAFSPQGFAALRAAAEKRRANSRPAGLADLIADLIEAGHRVRAVEIASGWLELRTADDARRATALLAGEEAQR</sequence>
<evidence type="ECO:0000313" key="2">
    <source>
        <dbReference type="EMBL" id="MFJ6040585.1"/>
    </source>
</evidence>
<reference evidence="2 3" key="1">
    <citation type="submission" date="2024-10" db="EMBL/GenBank/DDBJ databases">
        <title>The Natural Products Discovery Center: Release of the First 8490 Sequenced Strains for Exploring Actinobacteria Biosynthetic Diversity.</title>
        <authorList>
            <person name="Kalkreuter E."/>
            <person name="Kautsar S.A."/>
            <person name="Yang D."/>
            <person name="Bader C.D."/>
            <person name="Teijaro C.N."/>
            <person name="Fluegel L."/>
            <person name="Davis C.M."/>
            <person name="Simpson J.R."/>
            <person name="Lauterbach L."/>
            <person name="Steele A.D."/>
            <person name="Gui C."/>
            <person name="Meng S."/>
            <person name="Li G."/>
            <person name="Viehrig K."/>
            <person name="Ye F."/>
            <person name="Su P."/>
            <person name="Kiefer A.F."/>
            <person name="Nichols A."/>
            <person name="Cepeda A.J."/>
            <person name="Yan W."/>
            <person name="Fan B."/>
            <person name="Jiang Y."/>
            <person name="Adhikari A."/>
            <person name="Zheng C.-J."/>
            <person name="Schuster L."/>
            <person name="Cowan T.M."/>
            <person name="Smanski M.J."/>
            <person name="Chevrette M.G."/>
            <person name="De Carvalho L.P.S."/>
            <person name="Shen B."/>
        </authorList>
    </citation>
    <scope>NUCLEOTIDE SEQUENCE [LARGE SCALE GENOMIC DNA]</scope>
    <source>
        <strain evidence="2 3">NPDC093086</strain>
    </source>
</reference>
<dbReference type="CDD" id="cd00377">
    <property type="entry name" value="ICL_PEPM"/>
    <property type="match status" value="1"/>
</dbReference>